<proteinExistence type="predicted"/>
<dbReference type="Pfam" id="PF04392">
    <property type="entry name" value="ABC_sub_bind"/>
    <property type="match status" value="1"/>
</dbReference>
<accession>E1QYZ7</accession>
<dbReference type="Proteomes" id="UP000000333">
    <property type="component" value="Chromosome"/>
</dbReference>
<dbReference type="CDD" id="cd06325">
    <property type="entry name" value="PBP1_ABC_unchar_transporter"/>
    <property type="match status" value="1"/>
</dbReference>
<name>E1QYZ7_OLSUV</name>
<protein>
    <recommendedName>
        <fullName evidence="3">ABC transporter substrate binding protein</fullName>
    </recommendedName>
</protein>
<evidence type="ECO:0008006" key="3">
    <source>
        <dbReference type="Google" id="ProtNLM"/>
    </source>
</evidence>
<reference evidence="1 2" key="1">
    <citation type="journal article" date="2010" name="Stand. Genomic Sci.">
        <title>Complete genome sequence of Olsenella uli type strain (VPI D76D-27C).</title>
        <authorList>
            <person name="Goker M."/>
            <person name="Held B."/>
            <person name="Lucas S."/>
            <person name="Nolan M."/>
            <person name="Yasawong M."/>
            <person name="Glavina Del Rio T."/>
            <person name="Tice H."/>
            <person name="Cheng J.F."/>
            <person name="Bruce D."/>
            <person name="Detter J.C."/>
            <person name="Tapia R."/>
            <person name="Han C."/>
            <person name="Goodwin L."/>
            <person name="Pitluck S."/>
            <person name="Liolios K."/>
            <person name="Ivanova N."/>
            <person name="Mavromatis K."/>
            <person name="Mikhailova N."/>
            <person name="Pati A."/>
            <person name="Chen A."/>
            <person name="Palaniappan K."/>
            <person name="Land M."/>
            <person name="Hauser L."/>
            <person name="Chang Y.J."/>
            <person name="Jeffries C.D."/>
            <person name="Rohde M."/>
            <person name="Sikorski J."/>
            <person name="Pukall R."/>
            <person name="Woyke T."/>
            <person name="Bristow J."/>
            <person name="Eisen J.A."/>
            <person name="Markowitz V."/>
            <person name="Hugenholtz P."/>
            <person name="Kyrpides N.C."/>
            <person name="Klenk H.P."/>
            <person name="Lapidus A."/>
        </authorList>
    </citation>
    <scope>NUCLEOTIDE SEQUENCE [LARGE SCALE GENOMIC DNA]</scope>
    <source>
        <strain evidence="2">ATCC 49627 / DSM 7084 / CIP 109912 / JCM 12494 / NCIMB 702895 / VPI D76D-27C</strain>
    </source>
</reference>
<dbReference type="PROSITE" id="PS51257">
    <property type="entry name" value="PROKAR_LIPOPROTEIN"/>
    <property type="match status" value="1"/>
</dbReference>
<dbReference type="GeneID" id="78511934"/>
<dbReference type="STRING" id="633147.Olsu_0496"/>
<dbReference type="AlphaFoldDB" id="E1QYZ7"/>
<evidence type="ECO:0000313" key="1">
    <source>
        <dbReference type="EMBL" id="ADK67611.1"/>
    </source>
</evidence>
<organism evidence="1 2">
    <name type="scientific">Olsenella uli (strain ATCC 49627 / DSM 7084 / CCUG 31166 / CIP 109912 / JCM 12494 / LMG 11480 / NCIMB 702895 / VPI D76D-27C)</name>
    <name type="common">Lactobacillus uli</name>
    <dbReference type="NCBI Taxonomy" id="633147"/>
    <lineage>
        <taxon>Bacteria</taxon>
        <taxon>Bacillati</taxon>
        <taxon>Actinomycetota</taxon>
        <taxon>Coriobacteriia</taxon>
        <taxon>Coriobacteriales</taxon>
        <taxon>Atopobiaceae</taxon>
        <taxon>Olsenella</taxon>
    </lineage>
</organism>
<sequence length="325" mass="33480">MSRNITRRDALAVFGGLAAFGIAACSDTGSDGSPSDHGQFKIGVLQLTEHKALDAANAGFVQALDAAGLKYTIDQQNAQNDQSACQTIASKLVNDGNDLILAIATPACQAVAGATADIPIVGTAITDYAASGLVADNDAPGGNVTGTSDLTPVEEQFDLLRKLLPNAKRVAVLYCTAESNSSVQAGMAHDAASARNLDAEDYTVSSSNEIQQVVESMIGKVDVIYAPTDNTIAAGMQTVAMVATENKLPIICGESGMVGNGGLATYGIDYGKLGRKAGEMAVRILNGEAKPAEMPIEHLDVSECTLTTNEEAAKTLGIDLSVLDA</sequence>
<dbReference type="RefSeq" id="WP_013251363.1">
    <property type="nucleotide sequence ID" value="NC_014363.1"/>
</dbReference>
<dbReference type="eggNOG" id="COG2984">
    <property type="taxonomic scope" value="Bacteria"/>
</dbReference>
<dbReference type="PANTHER" id="PTHR35271">
    <property type="entry name" value="ABC TRANSPORTER, SUBSTRATE-BINDING LIPOPROTEIN-RELATED"/>
    <property type="match status" value="1"/>
</dbReference>
<dbReference type="Gene3D" id="3.40.50.2300">
    <property type="match status" value="2"/>
</dbReference>
<dbReference type="PANTHER" id="PTHR35271:SF1">
    <property type="entry name" value="ABC TRANSPORTER, SUBSTRATE-BINDING LIPOPROTEIN"/>
    <property type="match status" value="1"/>
</dbReference>
<dbReference type="KEGG" id="ols:Olsu_0496"/>
<evidence type="ECO:0000313" key="2">
    <source>
        <dbReference type="Proteomes" id="UP000000333"/>
    </source>
</evidence>
<keyword evidence="2" id="KW-1185">Reference proteome</keyword>
<dbReference type="OrthoDB" id="9776955at2"/>
<dbReference type="InterPro" id="IPR028082">
    <property type="entry name" value="Peripla_BP_I"/>
</dbReference>
<dbReference type="HOGENOM" id="CLU_058196_1_0_11"/>
<gene>
    <name evidence="1" type="ordered locus">Olsu_0496</name>
</gene>
<dbReference type="PATRIC" id="fig|633147.7.peg.1060"/>
<dbReference type="SUPFAM" id="SSF53822">
    <property type="entry name" value="Periplasmic binding protein-like I"/>
    <property type="match status" value="1"/>
</dbReference>
<dbReference type="EMBL" id="CP002106">
    <property type="protein sequence ID" value="ADK67611.1"/>
    <property type="molecule type" value="Genomic_DNA"/>
</dbReference>
<dbReference type="InterPro" id="IPR007487">
    <property type="entry name" value="ABC_transpt-TYRBP-like"/>
</dbReference>